<dbReference type="Gene3D" id="3.40.190.150">
    <property type="entry name" value="Bordetella uptake gene, domain 1"/>
    <property type="match status" value="1"/>
</dbReference>
<sequence>MKTQYRRRAALLALALLASAAQAAPEALKMVVPFAAGGPADQIARIVAQPLGQALGRPVIVDNRGGAGGTVGANYAAKSAPDGNTILLSTSALVLSAGTTPHLPVDARKDLVPVYLLGEVQTLLAVRPTLGVSTLAELTAKARAGSLNYGSTGVGGTMHVGAELYASTAGVKMVHIPYRGAAPAIVDLMAGNVDLVNADVPVLKPFVADGRIKPIVIFDTRRSPLLPEVPTAAEAGMPALQLTNWYGVLVPAGSSKAFVQQLAAALAQVVGTPEVAARLAEAGFSHPAGSAAFQARLDADFQRWLPWLRAAHIQTE</sequence>
<gene>
    <name evidence="3" type="ORF">GT347_10305</name>
</gene>
<protein>
    <submittedName>
        <fullName evidence="3">Tripartite tricarboxylate transporter substrate binding protein</fullName>
    </submittedName>
</protein>
<dbReference type="PANTHER" id="PTHR42928">
    <property type="entry name" value="TRICARBOXYLATE-BINDING PROTEIN"/>
    <property type="match status" value="1"/>
</dbReference>
<name>A0A857J349_9BURK</name>
<dbReference type="Proteomes" id="UP000464787">
    <property type="component" value="Chromosome"/>
</dbReference>
<comment type="similarity">
    <text evidence="1">Belongs to the UPF0065 (bug) family.</text>
</comment>
<dbReference type="InterPro" id="IPR042100">
    <property type="entry name" value="Bug_dom1"/>
</dbReference>
<dbReference type="AlphaFoldDB" id="A0A857J349"/>
<evidence type="ECO:0000313" key="4">
    <source>
        <dbReference type="Proteomes" id="UP000464787"/>
    </source>
</evidence>
<dbReference type="PIRSF" id="PIRSF017082">
    <property type="entry name" value="YflP"/>
    <property type="match status" value="1"/>
</dbReference>
<evidence type="ECO:0000256" key="1">
    <source>
        <dbReference type="ARBA" id="ARBA00006987"/>
    </source>
</evidence>
<dbReference type="PANTHER" id="PTHR42928:SF5">
    <property type="entry name" value="BLR1237 PROTEIN"/>
    <property type="match status" value="1"/>
</dbReference>
<evidence type="ECO:0000313" key="3">
    <source>
        <dbReference type="EMBL" id="QHI98350.1"/>
    </source>
</evidence>
<keyword evidence="2" id="KW-0732">Signal</keyword>
<organism evidence="3 4">
    <name type="scientific">Xylophilus rhododendri</name>
    <dbReference type="NCBI Taxonomy" id="2697032"/>
    <lineage>
        <taxon>Bacteria</taxon>
        <taxon>Pseudomonadati</taxon>
        <taxon>Pseudomonadota</taxon>
        <taxon>Betaproteobacteria</taxon>
        <taxon>Burkholderiales</taxon>
        <taxon>Xylophilus</taxon>
    </lineage>
</organism>
<dbReference type="InterPro" id="IPR005064">
    <property type="entry name" value="BUG"/>
</dbReference>
<dbReference type="KEGG" id="xyk:GT347_10305"/>
<accession>A0A857J349</accession>
<dbReference type="Gene3D" id="3.40.190.10">
    <property type="entry name" value="Periplasmic binding protein-like II"/>
    <property type="match status" value="1"/>
</dbReference>
<dbReference type="SUPFAM" id="SSF53850">
    <property type="entry name" value="Periplasmic binding protein-like II"/>
    <property type="match status" value="1"/>
</dbReference>
<keyword evidence="4" id="KW-1185">Reference proteome</keyword>
<dbReference type="RefSeq" id="WP_160551867.1">
    <property type="nucleotide sequence ID" value="NZ_CP047650.1"/>
</dbReference>
<proteinExistence type="inferred from homology"/>
<evidence type="ECO:0000256" key="2">
    <source>
        <dbReference type="SAM" id="SignalP"/>
    </source>
</evidence>
<feature type="chain" id="PRO_5033014583" evidence="2">
    <location>
        <begin position="24"/>
        <end position="316"/>
    </location>
</feature>
<feature type="signal peptide" evidence="2">
    <location>
        <begin position="1"/>
        <end position="23"/>
    </location>
</feature>
<reference evidence="3 4" key="1">
    <citation type="submission" date="2020-01" db="EMBL/GenBank/DDBJ databases">
        <title>Genome sequencing of strain KACC 21265.</title>
        <authorList>
            <person name="Heo J."/>
            <person name="Kim S.-J."/>
            <person name="Kim J.-S."/>
            <person name="Hong S.-B."/>
            <person name="Kwon S.-W."/>
        </authorList>
    </citation>
    <scope>NUCLEOTIDE SEQUENCE [LARGE SCALE GENOMIC DNA]</scope>
    <source>
        <strain evidence="3 4">KACC 21265</strain>
    </source>
</reference>
<dbReference type="Pfam" id="PF03401">
    <property type="entry name" value="TctC"/>
    <property type="match status" value="1"/>
</dbReference>
<dbReference type="EMBL" id="CP047650">
    <property type="protein sequence ID" value="QHI98350.1"/>
    <property type="molecule type" value="Genomic_DNA"/>
</dbReference>